<keyword evidence="5 10" id="KW-0460">Magnesium</keyword>
<dbReference type="GO" id="GO:0003677">
    <property type="term" value="F:DNA binding"/>
    <property type="evidence" value="ECO:0007669"/>
    <property type="project" value="UniProtKB-KW"/>
</dbReference>
<feature type="binding site" evidence="10">
    <location>
        <position position="211"/>
    </location>
    <ligand>
        <name>Mn(2+)</name>
        <dbReference type="ChEBI" id="CHEBI:29035"/>
    </ligand>
</feature>
<evidence type="ECO:0000256" key="10">
    <source>
        <dbReference type="HAMAP-Rule" id="MF_01470"/>
    </source>
</evidence>
<evidence type="ECO:0000256" key="3">
    <source>
        <dbReference type="ARBA" id="ARBA00022759"/>
    </source>
</evidence>
<evidence type="ECO:0000256" key="8">
    <source>
        <dbReference type="ARBA" id="ARBA00023211"/>
    </source>
</evidence>
<evidence type="ECO:0000256" key="2">
    <source>
        <dbReference type="ARBA" id="ARBA00022723"/>
    </source>
</evidence>
<dbReference type="Gene3D" id="3.100.10.20">
    <property type="entry name" value="CRISPR-associated endonuclease Cas1, N-terminal domain"/>
    <property type="match status" value="1"/>
</dbReference>
<dbReference type="GO" id="GO:0051607">
    <property type="term" value="P:defense response to virus"/>
    <property type="evidence" value="ECO:0007669"/>
    <property type="project" value="UniProtKB-UniRule"/>
</dbReference>
<dbReference type="InterPro" id="IPR042206">
    <property type="entry name" value="CRISPR-assoc_Cas1_C"/>
</dbReference>
<dbReference type="EC" id="3.1.-.-" evidence="10"/>
<feature type="binding site" evidence="10">
    <location>
        <position position="140"/>
    </location>
    <ligand>
        <name>Mn(2+)</name>
        <dbReference type="ChEBI" id="CHEBI:29035"/>
    </ligand>
</feature>
<dbReference type="InterPro" id="IPR019855">
    <property type="entry name" value="CRISPR-assoc_Cas1_NMENI"/>
</dbReference>
<comment type="caution">
    <text evidence="11">The sequence shown here is derived from an EMBL/GenBank/DDBJ whole genome shotgun (WGS) entry which is preliminary data.</text>
</comment>
<dbReference type="AlphaFoldDB" id="A0A494YSX4"/>
<dbReference type="EMBL" id="RBZO01000035">
    <property type="protein sequence ID" value="RKQ13217.1"/>
    <property type="molecule type" value="Genomic_DNA"/>
</dbReference>
<evidence type="ECO:0000313" key="12">
    <source>
        <dbReference type="Proteomes" id="UP000281813"/>
    </source>
</evidence>
<comment type="subunit">
    <text evidence="9 10">Homodimer, forms a heterotetramer with a Cas2 homodimer.</text>
</comment>
<reference evidence="11 12" key="1">
    <citation type="journal article" date="2015" name="Antonie Van Leeuwenhoek">
        <title>Oceanobacillus bengalensis sp. nov., a bacterium isolated from seawater of the Bay of Bengal.</title>
        <authorList>
            <person name="Yongchang O."/>
            <person name="Xiang W."/>
            <person name="Wang G."/>
        </authorList>
    </citation>
    <scope>NUCLEOTIDE SEQUENCE [LARGE SCALE GENOMIC DNA]</scope>
    <source>
        <strain evidence="11 12">MCCC 1K00260</strain>
    </source>
</reference>
<evidence type="ECO:0000256" key="9">
    <source>
        <dbReference type="ARBA" id="ARBA00038592"/>
    </source>
</evidence>
<evidence type="ECO:0000256" key="5">
    <source>
        <dbReference type="ARBA" id="ARBA00022842"/>
    </source>
</evidence>
<name>A0A494YSX4_9BACI</name>
<sequence>MIRKNAQLSVKRSQLVIKQEDIFTVPLQDIASILIEAPGVTLTASLLSECADKKVSLFTCNAQKLPNGIWTGFQQHSRQLAVLETQLALSKPFKKRLWQRIIKQKIINQAKCLDMMGKDGGDELRRLAKEVESGDMSNREAVAAKLYFRSLFGVTFTRRSIDPINRLLNYGYAIIRGLVARSLTNYGLIPCLGLYHDNQLNAFNLADDFMEVLRPVVDYHVAEQEDIEKWDAETRAGLVNLVNATILISGENHSITAAVDEMVKSFVSSCRQQDYSYLKLPDLLPVRMHKYE</sequence>
<dbReference type="NCBIfam" id="TIGR00287">
    <property type="entry name" value="cas1"/>
    <property type="match status" value="1"/>
</dbReference>
<keyword evidence="3 10" id="KW-0255">Endonuclease</keyword>
<dbReference type="PANTHER" id="PTHR34353">
    <property type="entry name" value="CRISPR-ASSOCIATED ENDONUCLEASE CAS1 1"/>
    <property type="match status" value="1"/>
</dbReference>
<keyword evidence="6 10" id="KW-0051">Antiviral defense</keyword>
<keyword evidence="8 10" id="KW-0464">Manganese</keyword>
<dbReference type="GO" id="GO:0016787">
    <property type="term" value="F:hydrolase activity"/>
    <property type="evidence" value="ECO:0007669"/>
    <property type="project" value="UniProtKB-KW"/>
</dbReference>
<protein>
    <recommendedName>
        <fullName evidence="10">CRISPR-associated endonuclease Cas1</fullName>
        <ecNumber evidence="10">3.1.-.-</ecNumber>
    </recommendedName>
</protein>
<keyword evidence="12" id="KW-1185">Reference proteome</keyword>
<evidence type="ECO:0000256" key="4">
    <source>
        <dbReference type="ARBA" id="ARBA00022801"/>
    </source>
</evidence>
<dbReference type="Gene3D" id="1.20.120.920">
    <property type="entry name" value="CRISPR-associated endonuclease Cas1, C-terminal domain"/>
    <property type="match status" value="1"/>
</dbReference>
<evidence type="ECO:0000256" key="6">
    <source>
        <dbReference type="ARBA" id="ARBA00023118"/>
    </source>
</evidence>
<dbReference type="GO" id="GO:0046872">
    <property type="term" value="F:metal ion binding"/>
    <property type="evidence" value="ECO:0007669"/>
    <property type="project" value="UniProtKB-UniRule"/>
</dbReference>
<keyword evidence="2 10" id="KW-0479">Metal-binding</keyword>
<comment type="cofactor">
    <cofactor evidence="10">
        <name>Mg(2+)</name>
        <dbReference type="ChEBI" id="CHEBI:18420"/>
    </cofactor>
    <cofactor evidence="10">
        <name>Mn(2+)</name>
        <dbReference type="ChEBI" id="CHEBI:29035"/>
    </cofactor>
</comment>
<dbReference type="OrthoDB" id="9803119at2"/>
<proteinExistence type="inferred from homology"/>
<dbReference type="NCBIfam" id="TIGR03639">
    <property type="entry name" value="cas1_NMENI"/>
    <property type="match status" value="1"/>
</dbReference>
<dbReference type="GO" id="GO:0004520">
    <property type="term" value="F:DNA endonuclease activity"/>
    <property type="evidence" value="ECO:0007669"/>
    <property type="project" value="InterPro"/>
</dbReference>
<dbReference type="HAMAP" id="MF_01470">
    <property type="entry name" value="Cas1"/>
    <property type="match status" value="1"/>
</dbReference>
<accession>A0A494YSX4</accession>
<feature type="binding site" evidence="10">
    <location>
        <position position="196"/>
    </location>
    <ligand>
        <name>Mn(2+)</name>
        <dbReference type="ChEBI" id="CHEBI:29035"/>
    </ligand>
</feature>
<dbReference type="InterPro" id="IPR042211">
    <property type="entry name" value="CRISPR-assoc_Cas1_N"/>
</dbReference>
<organism evidence="11 12">
    <name type="scientific">Oceanobacillus bengalensis</name>
    <dbReference type="NCBI Taxonomy" id="1435466"/>
    <lineage>
        <taxon>Bacteria</taxon>
        <taxon>Bacillati</taxon>
        <taxon>Bacillota</taxon>
        <taxon>Bacilli</taxon>
        <taxon>Bacillales</taxon>
        <taxon>Bacillaceae</taxon>
        <taxon>Oceanobacillus</taxon>
    </lineage>
</organism>
<dbReference type="PANTHER" id="PTHR34353:SF2">
    <property type="entry name" value="CRISPR-ASSOCIATED ENDONUCLEASE CAS1 1"/>
    <property type="match status" value="1"/>
</dbReference>
<evidence type="ECO:0000313" key="11">
    <source>
        <dbReference type="EMBL" id="RKQ13217.1"/>
    </source>
</evidence>
<comment type="similarity">
    <text evidence="10">Belongs to the CRISPR-associated endonuclease Cas1 family.</text>
</comment>
<dbReference type="Proteomes" id="UP000281813">
    <property type="component" value="Unassembled WGS sequence"/>
</dbReference>
<dbReference type="Pfam" id="PF01867">
    <property type="entry name" value="Cas_Cas1"/>
    <property type="match status" value="1"/>
</dbReference>
<dbReference type="GO" id="GO:0043571">
    <property type="term" value="P:maintenance of CRISPR repeat elements"/>
    <property type="evidence" value="ECO:0007669"/>
    <property type="project" value="UniProtKB-UniRule"/>
</dbReference>
<keyword evidence="1 10" id="KW-0540">Nuclease</keyword>
<dbReference type="InterPro" id="IPR050646">
    <property type="entry name" value="Cas1"/>
</dbReference>
<evidence type="ECO:0000256" key="1">
    <source>
        <dbReference type="ARBA" id="ARBA00022722"/>
    </source>
</evidence>
<comment type="function">
    <text evidence="10">CRISPR (clustered regularly interspaced short palindromic repeat), is an adaptive immune system that provides protection against mobile genetic elements (viruses, transposable elements and conjugative plasmids). CRISPR clusters contain spacers, sequences complementary to antecedent mobile elements, and target invading nucleic acids. CRISPR clusters are transcribed and processed into CRISPR RNA (crRNA). Acts as a dsDNA endonuclease. Involved in the integration of spacer DNA into the CRISPR cassette.</text>
</comment>
<dbReference type="InterPro" id="IPR002729">
    <property type="entry name" value="CRISPR-assoc_Cas1"/>
</dbReference>
<keyword evidence="4 10" id="KW-0378">Hydrolase</keyword>
<keyword evidence="7 10" id="KW-0238">DNA-binding</keyword>
<gene>
    <name evidence="10 11" type="primary">cas1</name>
    <name evidence="11" type="ORF">D8M05_17025</name>
</gene>
<evidence type="ECO:0000256" key="7">
    <source>
        <dbReference type="ARBA" id="ARBA00023125"/>
    </source>
</evidence>